<dbReference type="OrthoDB" id="1917236at2759"/>
<evidence type="ECO:0000313" key="9">
    <source>
        <dbReference type="Proteomes" id="UP000541444"/>
    </source>
</evidence>
<keyword evidence="2 6" id="KW-0812">Transmembrane</keyword>
<feature type="transmembrane region" description="Helical" evidence="6">
    <location>
        <begin position="49"/>
        <end position="67"/>
    </location>
</feature>
<dbReference type="SUPFAM" id="SSF117070">
    <property type="entry name" value="LEA14-like"/>
    <property type="match status" value="1"/>
</dbReference>
<comment type="caution">
    <text evidence="8">The sequence shown here is derived from an EMBL/GenBank/DDBJ whole genome shotgun (WGS) entry which is preliminary data.</text>
</comment>
<gene>
    <name evidence="8" type="ORF">GIB67_003957</name>
</gene>
<comment type="subcellular location">
    <subcellularLocation>
        <location evidence="1">Membrane</location>
        <topology evidence="1">Single-pass membrane protein</topology>
    </subcellularLocation>
</comment>
<dbReference type="AlphaFoldDB" id="A0A7J7NQZ3"/>
<organism evidence="8 9">
    <name type="scientific">Kingdonia uniflora</name>
    <dbReference type="NCBI Taxonomy" id="39325"/>
    <lineage>
        <taxon>Eukaryota</taxon>
        <taxon>Viridiplantae</taxon>
        <taxon>Streptophyta</taxon>
        <taxon>Embryophyta</taxon>
        <taxon>Tracheophyta</taxon>
        <taxon>Spermatophyta</taxon>
        <taxon>Magnoliopsida</taxon>
        <taxon>Ranunculales</taxon>
        <taxon>Circaeasteraceae</taxon>
        <taxon>Kingdonia</taxon>
    </lineage>
</organism>
<keyword evidence="4 6" id="KW-0472">Membrane</keyword>
<dbReference type="GO" id="GO:0016020">
    <property type="term" value="C:membrane"/>
    <property type="evidence" value="ECO:0007669"/>
    <property type="project" value="UniProtKB-SubCell"/>
</dbReference>
<evidence type="ECO:0000259" key="7">
    <source>
        <dbReference type="Pfam" id="PF03168"/>
    </source>
</evidence>
<reference evidence="8 9" key="1">
    <citation type="journal article" date="2020" name="IScience">
        <title>Genome Sequencing of the Endangered Kingdonia uniflora (Circaeasteraceae, Ranunculales) Reveals Potential Mechanisms of Evolutionary Specialization.</title>
        <authorList>
            <person name="Sun Y."/>
            <person name="Deng T."/>
            <person name="Zhang A."/>
            <person name="Moore M.J."/>
            <person name="Landis J.B."/>
            <person name="Lin N."/>
            <person name="Zhang H."/>
            <person name="Zhang X."/>
            <person name="Huang J."/>
            <person name="Zhang X."/>
            <person name="Sun H."/>
            <person name="Wang H."/>
        </authorList>
    </citation>
    <scope>NUCLEOTIDE SEQUENCE [LARGE SCALE GENOMIC DNA]</scope>
    <source>
        <strain evidence="8">TB1705</strain>
        <tissue evidence="8">Leaf</tissue>
    </source>
</reference>
<dbReference type="GO" id="GO:0098542">
    <property type="term" value="P:defense response to other organism"/>
    <property type="evidence" value="ECO:0007669"/>
    <property type="project" value="InterPro"/>
</dbReference>
<keyword evidence="3 6" id="KW-1133">Transmembrane helix</keyword>
<evidence type="ECO:0000256" key="4">
    <source>
        <dbReference type="ARBA" id="ARBA00023136"/>
    </source>
</evidence>
<dbReference type="InterPro" id="IPR044839">
    <property type="entry name" value="NDR1-like"/>
</dbReference>
<proteinExistence type="predicted"/>
<accession>A0A7J7NQZ3</accession>
<evidence type="ECO:0000256" key="5">
    <source>
        <dbReference type="SAM" id="MobiDB-lite"/>
    </source>
</evidence>
<dbReference type="PANTHER" id="PTHR31234">
    <property type="entry name" value="LATE EMBRYOGENESIS ABUNDANT (LEA) HYDROXYPROLINE-RICH GLYCOPROTEIN FAMILY"/>
    <property type="match status" value="1"/>
</dbReference>
<evidence type="ECO:0000256" key="6">
    <source>
        <dbReference type="SAM" id="Phobius"/>
    </source>
</evidence>
<evidence type="ECO:0000256" key="3">
    <source>
        <dbReference type="ARBA" id="ARBA00022989"/>
    </source>
</evidence>
<dbReference type="EMBL" id="JACGCM010000630">
    <property type="protein sequence ID" value="KAF6169589.1"/>
    <property type="molecule type" value="Genomic_DNA"/>
</dbReference>
<name>A0A7J7NQZ3_9MAGN</name>
<feature type="domain" description="Late embryogenesis abundant protein LEA-2 subgroup" evidence="7">
    <location>
        <begin position="100"/>
        <end position="195"/>
    </location>
</feature>
<dbReference type="Proteomes" id="UP000541444">
    <property type="component" value="Unassembled WGS sequence"/>
</dbReference>
<evidence type="ECO:0000256" key="1">
    <source>
        <dbReference type="ARBA" id="ARBA00004167"/>
    </source>
</evidence>
<dbReference type="Pfam" id="PF03168">
    <property type="entry name" value="LEA_2"/>
    <property type="match status" value="1"/>
</dbReference>
<dbReference type="Gene3D" id="2.60.40.1820">
    <property type="match status" value="1"/>
</dbReference>
<sequence>MAPKGEEPPYSQLPPHTHGNNNNNQHPQQDQYYILLPLYHSRPRNYTRLLIFITSLIFLTISIYLLWPSDPSLTVVRLNLNHVQLHTKPSISLDISMDLTVRVRNRDFFSLDYESLVVSIGYRGRELGFVDSSGGRVRARGSSYVNATLSLNGIEVLHDVFYLLEDLAKGVIPFDTVTVVRGKLGVLFFKVPIKCVSLMGVFVDVSGSAEEEEVLLLEAAIFSGDVVIVCLVMVIGDVKSVGEVVEFSTFDTELLKVEVVAVVASKVRLLLQLVAVVWQKYRVTYMLVRTTKQLPVKTVTLSERYAFVPLLLLDKLWLGVLSCGCEYEEAVESTYDWLIRKLRYA</sequence>
<dbReference type="PANTHER" id="PTHR31234:SF4">
    <property type="entry name" value="EXPRESSED PROTEIN"/>
    <property type="match status" value="1"/>
</dbReference>
<evidence type="ECO:0000256" key="2">
    <source>
        <dbReference type="ARBA" id="ARBA00022692"/>
    </source>
</evidence>
<evidence type="ECO:0000313" key="8">
    <source>
        <dbReference type="EMBL" id="KAF6169589.1"/>
    </source>
</evidence>
<keyword evidence="9" id="KW-1185">Reference proteome</keyword>
<feature type="region of interest" description="Disordered" evidence="5">
    <location>
        <begin position="1"/>
        <end position="26"/>
    </location>
</feature>
<feature type="compositionally biased region" description="Low complexity" evidence="5">
    <location>
        <begin position="14"/>
        <end position="26"/>
    </location>
</feature>
<protein>
    <recommendedName>
        <fullName evidence="7">Late embryogenesis abundant protein LEA-2 subgroup domain-containing protein</fullName>
    </recommendedName>
</protein>
<dbReference type="InterPro" id="IPR004864">
    <property type="entry name" value="LEA_2"/>
</dbReference>